<evidence type="ECO:0000256" key="6">
    <source>
        <dbReference type="ARBA" id="ARBA00022964"/>
    </source>
</evidence>
<keyword evidence="4" id="KW-0862">Zinc</keyword>
<protein>
    <recommendedName>
        <fullName evidence="9">hypoxia-inducible factor-proline dioxygenase</fullName>
        <ecNumber evidence="9">1.14.11.29</ecNumber>
    </recommendedName>
</protein>
<keyword evidence="3 11" id="KW-0863">Zinc-finger</keyword>
<dbReference type="PANTHER" id="PTHR12907">
    <property type="entry name" value="EGL NINE HOMOLOG-RELATED"/>
    <property type="match status" value="1"/>
</dbReference>
<evidence type="ECO:0000256" key="9">
    <source>
        <dbReference type="ARBA" id="ARBA00039004"/>
    </source>
</evidence>
<keyword evidence="8" id="KW-0408">Iron</keyword>
<evidence type="ECO:0000256" key="1">
    <source>
        <dbReference type="ARBA" id="ARBA00001961"/>
    </source>
</evidence>
<keyword evidence="5" id="KW-0847">Vitamin C</keyword>
<feature type="compositionally biased region" description="Polar residues" evidence="12">
    <location>
        <begin position="35"/>
        <end position="68"/>
    </location>
</feature>
<evidence type="ECO:0000259" key="14">
    <source>
        <dbReference type="PROSITE" id="PS51471"/>
    </source>
</evidence>
<dbReference type="PROSITE" id="PS51471">
    <property type="entry name" value="FE2OG_OXY"/>
    <property type="match status" value="1"/>
</dbReference>
<feature type="compositionally biased region" description="Basic and acidic residues" evidence="12">
    <location>
        <begin position="156"/>
        <end position="165"/>
    </location>
</feature>
<accession>A0A914CEX2</accession>
<dbReference type="SMART" id="SM00702">
    <property type="entry name" value="P4Hc"/>
    <property type="match status" value="1"/>
</dbReference>
<evidence type="ECO:0000259" key="13">
    <source>
        <dbReference type="PROSITE" id="PS50865"/>
    </source>
</evidence>
<dbReference type="GO" id="GO:0160082">
    <property type="term" value="F:hypoxia-inducible factor-proline dioxygenase activity"/>
    <property type="evidence" value="ECO:0007669"/>
    <property type="project" value="UniProtKB-EC"/>
</dbReference>
<dbReference type="PROSITE" id="PS01360">
    <property type="entry name" value="ZF_MYND_1"/>
    <property type="match status" value="1"/>
</dbReference>
<dbReference type="AlphaFoldDB" id="A0A914CEX2"/>
<dbReference type="EC" id="1.14.11.29" evidence="9"/>
<dbReference type="Pfam" id="PF01753">
    <property type="entry name" value="zf-MYND"/>
    <property type="match status" value="1"/>
</dbReference>
<evidence type="ECO:0000313" key="15">
    <source>
        <dbReference type="Proteomes" id="UP000887540"/>
    </source>
</evidence>
<feature type="domain" description="Fe2OG dioxygenase" evidence="14">
    <location>
        <begin position="351"/>
        <end position="449"/>
    </location>
</feature>
<feature type="compositionally biased region" description="Polar residues" evidence="12">
    <location>
        <begin position="181"/>
        <end position="192"/>
    </location>
</feature>
<dbReference type="PROSITE" id="PS50865">
    <property type="entry name" value="ZF_MYND_2"/>
    <property type="match status" value="1"/>
</dbReference>
<dbReference type="Gene3D" id="6.10.140.2220">
    <property type="match status" value="1"/>
</dbReference>
<evidence type="ECO:0000256" key="7">
    <source>
        <dbReference type="ARBA" id="ARBA00023002"/>
    </source>
</evidence>
<dbReference type="InterPro" id="IPR051559">
    <property type="entry name" value="HIF_prolyl_hydroxylases"/>
</dbReference>
<evidence type="ECO:0000313" key="16">
    <source>
        <dbReference type="WBParaSite" id="ACRNAN_scaffold10154.g31224.t1"/>
    </source>
</evidence>
<evidence type="ECO:0000256" key="8">
    <source>
        <dbReference type="ARBA" id="ARBA00023004"/>
    </source>
</evidence>
<dbReference type="InterPro" id="IPR006620">
    <property type="entry name" value="Pro_4_hyd_alph"/>
</dbReference>
<keyword evidence="15" id="KW-1185">Reference proteome</keyword>
<feature type="region of interest" description="Disordered" evidence="12">
    <location>
        <begin position="181"/>
        <end position="206"/>
    </location>
</feature>
<reference evidence="16" key="1">
    <citation type="submission" date="2022-11" db="UniProtKB">
        <authorList>
            <consortium name="WormBaseParasite"/>
        </authorList>
    </citation>
    <scope>IDENTIFICATION</scope>
</reference>
<dbReference type="Proteomes" id="UP000887540">
    <property type="component" value="Unplaced"/>
</dbReference>
<dbReference type="SUPFAM" id="SSF144232">
    <property type="entry name" value="HIT/MYND zinc finger-like"/>
    <property type="match status" value="1"/>
</dbReference>
<evidence type="ECO:0000256" key="11">
    <source>
        <dbReference type="PROSITE-ProRule" id="PRU00134"/>
    </source>
</evidence>
<comment type="catalytic activity">
    <reaction evidence="10">
        <text>L-prolyl-[hypoxia-inducible factor alpha subunit] + 2-oxoglutarate + O2 = trans-4-hydroxy-L-prolyl-[hypoxia-inducible factor alpha subunit] + succinate + CO2</text>
        <dbReference type="Rhea" id="RHEA:48400"/>
        <dbReference type="Rhea" id="RHEA-COMP:12093"/>
        <dbReference type="Rhea" id="RHEA-COMP:12094"/>
        <dbReference type="ChEBI" id="CHEBI:15379"/>
        <dbReference type="ChEBI" id="CHEBI:16526"/>
        <dbReference type="ChEBI" id="CHEBI:16810"/>
        <dbReference type="ChEBI" id="CHEBI:30031"/>
        <dbReference type="ChEBI" id="CHEBI:50342"/>
        <dbReference type="ChEBI" id="CHEBI:61965"/>
        <dbReference type="EC" id="1.14.11.29"/>
    </reaction>
</comment>
<dbReference type="GO" id="GO:0008270">
    <property type="term" value="F:zinc ion binding"/>
    <property type="evidence" value="ECO:0007669"/>
    <property type="project" value="UniProtKB-KW"/>
</dbReference>
<feature type="region of interest" description="Disordered" evidence="12">
    <location>
        <begin position="146"/>
        <end position="165"/>
    </location>
</feature>
<evidence type="ECO:0000256" key="3">
    <source>
        <dbReference type="ARBA" id="ARBA00022771"/>
    </source>
</evidence>
<feature type="region of interest" description="Disordered" evidence="12">
    <location>
        <begin position="31"/>
        <end position="68"/>
    </location>
</feature>
<dbReference type="InterPro" id="IPR044862">
    <property type="entry name" value="Pro_4_hyd_alph_FE2OG_OXY"/>
</dbReference>
<evidence type="ECO:0000256" key="4">
    <source>
        <dbReference type="ARBA" id="ARBA00022833"/>
    </source>
</evidence>
<dbReference type="InterPro" id="IPR005123">
    <property type="entry name" value="Oxoglu/Fe-dep_dioxygenase_dom"/>
</dbReference>
<dbReference type="InterPro" id="IPR002893">
    <property type="entry name" value="Znf_MYND"/>
</dbReference>
<dbReference type="WBParaSite" id="ACRNAN_scaffold10154.g31224.t1">
    <property type="protein sequence ID" value="ACRNAN_scaffold10154.g31224.t1"/>
    <property type="gene ID" value="ACRNAN_scaffold10154.g31224"/>
</dbReference>
<evidence type="ECO:0000256" key="10">
    <source>
        <dbReference type="ARBA" id="ARBA00049134"/>
    </source>
</evidence>
<keyword evidence="7" id="KW-0560">Oxidoreductase</keyword>
<organism evidence="15 16">
    <name type="scientific">Acrobeloides nanus</name>
    <dbReference type="NCBI Taxonomy" id="290746"/>
    <lineage>
        <taxon>Eukaryota</taxon>
        <taxon>Metazoa</taxon>
        <taxon>Ecdysozoa</taxon>
        <taxon>Nematoda</taxon>
        <taxon>Chromadorea</taxon>
        <taxon>Rhabditida</taxon>
        <taxon>Tylenchina</taxon>
        <taxon>Cephalobomorpha</taxon>
        <taxon>Cephaloboidea</taxon>
        <taxon>Cephalobidae</taxon>
        <taxon>Acrobeloides</taxon>
    </lineage>
</organism>
<dbReference type="Gene3D" id="2.60.120.620">
    <property type="entry name" value="q2cbj1_9rhob like domain"/>
    <property type="match status" value="1"/>
</dbReference>
<proteinExistence type="predicted"/>
<dbReference type="GO" id="GO:0071456">
    <property type="term" value="P:cellular response to hypoxia"/>
    <property type="evidence" value="ECO:0007669"/>
    <property type="project" value="TreeGrafter"/>
</dbReference>
<dbReference type="GO" id="GO:0008198">
    <property type="term" value="F:ferrous iron binding"/>
    <property type="evidence" value="ECO:0007669"/>
    <property type="project" value="TreeGrafter"/>
</dbReference>
<dbReference type="PANTHER" id="PTHR12907:SF26">
    <property type="entry name" value="HIF PROLYL HYDROXYLASE, ISOFORM C"/>
    <property type="match status" value="1"/>
</dbReference>
<feature type="domain" description="MYND-type" evidence="13">
    <location>
        <begin position="78"/>
        <end position="119"/>
    </location>
</feature>
<sequence length="595" mass="67067">MNNLNFNNPTFPLFFIPPQLLAAIQQQQQLQQLQTQSDETMSRMSEPSSAELSTSHSNQSVHSASTSGSQSVPLQSGCHFCAAPTGPNGRGLIPCACETVHYCTDEHKAFDWKRHKLICRTNQLRNNIKLTPLQRLGGSLQNLIEPASKPNSNNVEDPHRETHSAHENVIETDDPDIQILESPNKSMTSDSARLNRKRPHINNGRTYKDHSKNVLFKATLQEHLKHLANCGIALNQHQAIALRLRYIAEHVIRSLNEFGWAVVDNFLGKTHTQYVHREVERLYERGLFSAGQLVDKKEDESAQEIRSDQIYWFDSSDERARDSVTVRLLVSMIDSVIVHFKDRIPPYNISGRSRAMIAVYPGNGTKYVKHVDNPVRDGRCITSIYYCNEDWNLENHGGTLRLYPESSMVPMDIDPQGDRLIFFWSDRRNPHEVLPVYRHRYAITIWYFDHDEKNEALARRRQSEAAAKPNMVATETTTNRTVSLENIRKIPVNDANSMIGSKFSAFTPVRSSLSFQNSLSSIQDQGASAATPATSGFVSTTGESFADQIRTSRTISAKNSERLSDSLSTASTDDNVDELHISSADTRKCPGDYVI</sequence>
<keyword evidence="2" id="KW-0479">Metal-binding</keyword>
<evidence type="ECO:0000256" key="12">
    <source>
        <dbReference type="SAM" id="MobiDB-lite"/>
    </source>
</evidence>
<name>A0A914CEX2_9BILA</name>
<evidence type="ECO:0000256" key="5">
    <source>
        <dbReference type="ARBA" id="ARBA00022896"/>
    </source>
</evidence>
<dbReference type="Pfam" id="PF13640">
    <property type="entry name" value="2OG-FeII_Oxy_3"/>
    <property type="match status" value="1"/>
</dbReference>
<dbReference type="GO" id="GO:0031418">
    <property type="term" value="F:L-ascorbic acid binding"/>
    <property type="evidence" value="ECO:0007669"/>
    <property type="project" value="UniProtKB-KW"/>
</dbReference>
<comment type="cofactor">
    <cofactor evidence="1">
        <name>L-ascorbate</name>
        <dbReference type="ChEBI" id="CHEBI:38290"/>
    </cofactor>
</comment>
<keyword evidence="6" id="KW-0223">Dioxygenase</keyword>
<evidence type="ECO:0000256" key="2">
    <source>
        <dbReference type="ARBA" id="ARBA00022723"/>
    </source>
</evidence>